<dbReference type="Pfam" id="PF01266">
    <property type="entry name" value="DAO"/>
    <property type="match status" value="1"/>
</dbReference>
<organism evidence="7">
    <name type="scientific">mine drainage metagenome</name>
    <dbReference type="NCBI Taxonomy" id="410659"/>
    <lineage>
        <taxon>unclassified sequences</taxon>
        <taxon>metagenomes</taxon>
        <taxon>ecological metagenomes</taxon>
    </lineage>
</organism>
<evidence type="ECO:0000256" key="1">
    <source>
        <dbReference type="ARBA" id="ARBA00001974"/>
    </source>
</evidence>
<evidence type="ECO:0000313" key="7">
    <source>
        <dbReference type="EMBL" id="OIQ94763.1"/>
    </source>
</evidence>
<comment type="caution">
    <text evidence="7">The sequence shown here is derived from an EMBL/GenBank/DDBJ whole genome shotgun (WGS) entry which is preliminary data.</text>
</comment>
<evidence type="ECO:0000256" key="4">
    <source>
        <dbReference type="ARBA" id="ARBA00022827"/>
    </source>
</evidence>
<dbReference type="UniPathway" id="UPA00618">
    <property type="reaction ID" value="UER00673"/>
</dbReference>
<dbReference type="Gene3D" id="3.50.50.60">
    <property type="entry name" value="FAD/NAD(P)-binding domain"/>
    <property type="match status" value="3"/>
</dbReference>
<dbReference type="InterPro" id="IPR036188">
    <property type="entry name" value="FAD/NAD-bd_sf"/>
</dbReference>
<dbReference type="GO" id="GO:0006072">
    <property type="term" value="P:glycerol-3-phosphate metabolic process"/>
    <property type="evidence" value="ECO:0007669"/>
    <property type="project" value="InterPro"/>
</dbReference>
<dbReference type="AlphaFoldDB" id="A0A1J5RZ20"/>
<dbReference type="SUPFAM" id="SSF51905">
    <property type="entry name" value="FAD/NAD(P)-binding domain"/>
    <property type="match status" value="1"/>
</dbReference>
<sequence>MERTQVVIIGGGATGAGILWDLTLRGIDAVLLEQRDLANGATGRCHGLLHSGARYVVKDAAAAAECLSENRILKRIAPHCVHDVGGLFVRYPQDDPAFFDRWDAAAAAIGLTGQRLSAAEALALEPNLPDDILGATTCPDAHVDVFLLTASNLRAAVARGGRFRSYTEVTAIERRDGRVCGVATRDVRSGEAGRIACDLVVNAAGGWAEQVAALAGLHVPVRCDKGSLLVLNHALVSRVVNRCRTPGDADILVPAGPVSILGTSSITVPGPDGLTATPDELAHLLALGAELVPALAEARVLRVFSGVRPLYVPPDAGGAAGRDISRGFALLDHGARDGLPGMLSVVGGKLTTYRLMAEAASDMAARHLGVREPCRTATTPLRPAADPALLRRLARFLPPPALAVAERRLGPDLARLADLMEADPDMTELLCECEQVSRAEVELALRPDALVPARTINDLGRRTRLGFGSCQGTFCGYKAMLAGYRNGLWDAEEGGAEFKRFLDERWKGQAQVPRGKQIDQLALSHDLFGPTYHFHGQPEA</sequence>
<dbReference type="EC" id="1.1.5.3" evidence="7"/>
<dbReference type="GO" id="GO:0019563">
    <property type="term" value="P:glycerol catabolic process"/>
    <property type="evidence" value="ECO:0007669"/>
    <property type="project" value="UniProtKB-UniPathway"/>
</dbReference>
<dbReference type="NCBIfam" id="NF008313">
    <property type="entry name" value="PRK11101.1"/>
    <property type="match status" value="1"/>
</dbReference>
<dbReference type="InterPro" id="IPR006076">
    <property type="entry name" value="FAD-dep_OxRdtase"/>
</dbReference>
<dbReference type="EMBL" id="MLJW01000179">
    <property type="protein sequence ID" value="OIQ94763.1"/>
    <property type="molecule type" value="Genomic_DNA"/>
</dbReference>
<dbReference type="PANTHER" id="PTHR11985">
    <property type="entry name" value="GLYCEROL-3-PHOSPHATE DEHYDROGENASE"/>
    <property type="match status" value="1"/>
</dbReference>
<keyword evidence="4" id="KW-0274">FAD</keyword>
<name>A0A1J5RZ20_9ZZZZ</name>
<dbReference type="InterPro" id="IPR041854">
    <property type="entry name" value="BFD-like_2Fe2S-bd_dom_sf"/>
</dbReference>
<dbReference type="InterPro" id="IPR017752">
    <property type="entry name" value="G3P_DH_GlpA_su"/>
</dbReference>
<evidence type="ECO:0000256" key="5">
    <source>
        <dbReference type="ARBA" id="ARBA00023002"/>
    </source>
</evidence>
<dbReference type="GO" id="GO:0010181">
    <property type="term" value="F:FMN binding"/>
    <property type="evidence" value="ECO:0007669"/>
    <property type="project" value="InterPro"/>
</dbReference>
<dbReference type="NCBIfam" id="TIGR03377">
    <property type="entry name" value="glycerol3P_GlpA"/>
    <property type="match status" value="1"/>
</dbReference>
<dbReference type="GO" id="GO:0005886">
    <property type="term" value="C:plasma membrane"/>
    <property type="evidence" value="ECO:0007669"/>
    <property type="project" value="InterPro"/>
</dbReference>
<keyword evidence="5 7" id="KW-0560">Oxidoreductase</keyword>
<evidence type="ECO:0000256" key="3">
    <source>
        <dbReference type="ARBA" id="ARBA00022630"/>
    </source>
</evidence>
<dbReference type="SUPFAM" id="SSF54373">
    <property type="entry name" value="FAD-linked reductases, C-terminal domain"/>
    <property type="match status" value="1"/>
</dbReference>
<dbReference type="GO" id="GO:0050660">
    <property type="term" value="F:flavin adenine dinucleotide binding"/>
    <property type="evidence" value="ECO:0007669"/>
    <property type="project" value="InterPro"/>
</dbReference>
<dbReference type="PRINTS" id="PR01001">
    <property type="entry name" value="FADG3PDH"/>
</dbReference>
<accession>A0A1J5RZ20</accession>
<dbReference type="Gene3D" id="1.10.10.1100">
    <property type="entry name" value="BFD-like [2Fe-2S]-binding domain"/>
    <property type="match status" value="1"/>
</dbReference>
<dbReference type="GO" id="GO:0009331">
    <property type="term" value="C:glycerol-3-phosphate dehydrogenase (FAD) complex"/>
    <property type="evidence" value="ECO:0007669"/>
    <property type="project" value="InterPro"/>
</dbReference>
<evidence type="ECO:0000256" key="2">
    <source>
        <dbReference type="ARBA" id="ARBA00007330"/>
    </source>
</evidence>
<dbReference type="PANTHER" id="PTHR11985:SF15">
    <property type="entry name" value="GLYCEROL-3-PHOSPHATE DEHYDROGENASE, MITOCHONDRIAL"/>
    <property type="match status" value="1"/>
</dbReference>
<feature type="domain" description="FAD dependent oxidoreductase" evidence="6">
    <location>
        <begin position="6"/>
        <end position="354"/>
    </location>
</feature>
<dbReference type="InterPro" id="IPR000447">
    <property type="entry name" value="G3P_DH_FAD-dep"/>
</dbReference>
<reference evidence="7" key="1">
    <citation type="submission" date="2016-10" db="EMBL/GenBank/DDBJ databases">
        <title>Sequence of Gallionella enrichment culture.</title>
        <authorList>
            <person name="Poehlein A."/>
            <person name="Muehling M."/>
            <person name="Daniel R."/>
        </authorList>
    </citation>
    <scope>NUCLEOTIDE SEQUENCE</scope>
</reference>
<evidence type="ECO:0000259" key="6">
    <source>
        <dbReference type="Pfam" id="PF01266"/>
    </source>
</evidence>
<dbReference type="GO" id="GO:0004368">
    <property type="term" value="F:glycerol-3-phosphate dehydrogenase (quinone) activity"/>
    <property type="evidence" value="ECO:0007669"/>
    <property type="project" value="UniProtKB-EC"/>
</dbReference>
<comment type="cofactor">
    <cofactor evidence="1">
        <name>FAD</name>
        <dbReference type="ChEBI" id="CHEBI:57692"/>
    </cofactor>
</comment>
<dbReference type="PROSITE" id="PS00978">
    <property type="entry name" value="FAD_G3PDH_2"/>
    <property type="match status" value="1"/>
</dbReference>
<dbReference type="CDD" id="cd19946">
    <property type="entry name" value="GlpA-like_Fer2_BFD-like"/>
    <property type="match status" value="1"/>
</dbReference>
<protein>
    <submittedName>
        <fullName evidence="7">Anaerobic glycerol-3-phosphate dehydrogenase subunit A</fullName>
        <ecNumber evidence="7">1.1.5.3</ecNumber>
    </submittedName>
</protein>
<keyword evidence="3" id="KW-0285">Flavoprotein</keyword>
<gene>
    <name evidence="7" type="primary">glpA_1</name>
    <name evidence="7" type="ORF">GALL_232180</name>
</gene>
<proteinExistence type="inferred from homology"/>
<comment type="similarity">
    <text evidence="2">Belongs to the FAD-dependent glycerol-3-phosphate dehydrogenase family.</text>
</comment>